<feature type="transmembrane region" description="Helical" evidence="1">
    <location>
        <begin position="257"/>
        <end position="277"/>
    </location>
</feature>
<dbReference type="Proteomes" id="UP000284662">
    <property type="component" value="Unassembled WGS sequence"/>
</dbReference>
<name>A0A411ZKA4_9FIRM</name>
<feature type="transmembrane region" description="Helical" evidence="1">
    <location>
        <begin position="297"/>
        <end position="320"/>
    </location>
</feature>
<accession>A0A411ZKA4</accession>
<comment type="caution">
    <text evidence="2">The sequence shown here is derived from an EMBL/GenBank/DDBJ whole genome shotgun (WGS) entry which is preliminary data.</text>
</comment>
<sequence length="328" mass="37947">MEQRNFSDSSNDFKISKFIRDLNQDILSKNDIKQRINLLLEEVYNGEYRHSYAMIAGILVEIKISSNDKTEVFTCLSENLQVVKEIVDENLEYDSRLVKINKLYDHITLEITRFNYLDQVVGKQSDLINKVMDQRRLFDETTEKLNKDLKDVESLKPEIISIIGIFSAITLAFIGGMTFTSSTLTSINEASAYKVIFISSICGIVIFNTIFCLIYIISKMINKNIFSRCSKSNNDCLTGICNENCFAYKKIQYRLPYVYWINFILISILCLDFVAWLCDLKSLAIVFRGYIAQIPVIVVDILNWSLICLPIIIIICYLGFNFYNKIQR</sequence>
<dbReference type="AlphaFoldDB" id="A0A411ZKA4"/>
<feature type="transmembrane region" description="Helical" evidence="1">
    <location>
        <begin position="192"/>
        <end position="218"/>
    </location>
</feature>
<gene>
    <name evidence="2" type="ORF">DWZ11_10135</name>
</gene>
<evidence type="ECO:0000313" key="2">
    <source>
        <dbReference type="EMBL" id="RGQ03219.1"/>
    </source>
</evidence>
<evidence type="ECO:0000313" key="3">
    <source>
        <dbReference type="Proteomes" id="UP000284662"/>
    </source>
</evidence>
<keyword evidence="1" id="KW-1133">Transmembrane helix</keyword>
<evidence type="ECO:0000256" key="1">
    <source>
        <dbReference type="SAM" id="Phobius"/>
    </source>
</evidence>
<proteinExistence type="predicted"/>
<reference evidence="2 3" key="1">
    <citation type="submission" date="2018-08" db="EMBL/GenBank/DDBJ databases">
        <title>A genome reference for cultivated species of the human gut microbiota.</title>
        <authorList>
            <person name="Zou Y."/>
            <person name="Xue W."/>
            <person name="Luo G."/>
        </authorList>
    </citation>
    <scope>NUCLEOTIDE SEQUENCE [LARGE SCALE GENOMIC DNA]</scope>
    <source>
        <strain evidence="2 3">AF29-2</strain>
    </source>
</reference>
<keyword evidence="1" id="KW-0812">Transmembrane</keyword>
<dbReference type="EMBL" id="QRST01000025">
    <property type="protein sequence ID" value="RGQ03219.1"/>
    <property type="molecule type" value="Genomic_DNA"/>
</dbReference>
<keyword evidence="1" id="KW-0472">Membrane</keyword>
<feature type="transmembrane region" description="Helical" evidence="1">
    <location>
        <begin position="159"/>
        <end position="180"/>
    </location>
</feature>
<dbReference type="RefSeq" id="WP_117977024.1">
    <property type="nucleotide sequence ID" value="NZ_QRST01000025.1"/>
</dbReference>
<organism evidence="2 3">
    <name type="scientific">Megamonas rupellensis</name>
    <dbReference type="NCBI Taxonomy" id="491921"/>
    <lineage>
        <taxon>Bacteria</taxon>
        <taxon>Bacillati</taxon>
        <taxon>Bacillota</taxon>
        <taxon>Negativicutes</taxon>
        <taxon>Selenomonadales</taxon>
        <taxon>Selenomonadaceae</taxon>
        <taxon>Megamonas</taxon>
    </lineage>
</organism>
<protein>
    <submittedName>
        <fullName evidence="2">Uncharacterized protein</fullName>
    </submittedName>
</protein>